<evidence type="ECO:0008006" key="3">
    <source>
        <dbReference type="Google" id="ProtNLM"/>
    </source>
</evidence>
<evidence type="ECO:0000313" key="2">
    <source>
        <dbReference type="Proteomes" id="UP001597297"/>
    </source>
</evidence>
<sequence>MKHLYVIPALLITSTCSVFSEEQAPPSVEVIDHNYIAKAIWKSMEQFSSICISVKDSDSATIAAENLEKLSKETKLTVNKLSQMKTPSNEDRIRLTKEMNKDPHPLDKIFSDEFDQQKAKLDDEAKKILEEAMNKYIAEFDELTPLLEAHMNPDETN</sequence>
<protein>
    <recommendedName>
        <fullName evidence="3">DUF4142 domain-containing protein</fullName>
    </recommendedName>
</protein>
<dbReference type="RefSeq" id="WP_377092584.1">
    <property type="nucleotide sequence ID" value="NZ_JBHSJM010000001.1"/>
</dbReference>
<gene>
    <name evidence="1" type="ORF">ACFSQZ_14765</name>
</gene>
<organism evidence="1 2">
    <name type="scientific">Rubritalea spongiae</name>
    <dbReference type="NCBI Taxonomy" id="430797"/>
    <lineage>
        <taxon>Bacteria</taxon>
        <taxon>Pseudomonadati</taxon>
        <taxon>Verrucomicrobiota</taxon>
        <taxon>Verrucomicrobiia</taxon>
        <taxon>Verrucomicrobiales</taxon>
        <taxon>Rubritaleaceae</taxon>
        <taxon>Rubritalea</taxon>
    </lineage>
</organism>
<reference evidence="2" key="1">
    <citation type="journal article" date="2019" name="Int. J. Syst. Evol. Microbiol.">
        <title>The Global Catalogue of Microorganisms (GCM) 10K type strain sequencing project: providing services to taxonomists for standard genome sequencing and annotation.</title>
        <authorList>
            <consortium name="The Broad Institute Genomics Platform"/>
            <consortium name="The Broad Institute Genome Sequencing Center for Infectious Disease"/>
            <person name="Wu L."/>
            <person name="Ma J."/>
        </authorList>
    </citation>
    <scope>NUCLEOTIDE SEQUENCE [LARGE SCALE GENOMIC DNA]</scope>
    <source>
        <strain evidence="2">JCM 16545</strain>
    </source>
</reference>
<name>A0ABW5E8V5_9BACT</name>
<keyword evidence="2" id="KW-1185">Reference proteome</keyword>
<accession>A0ABW5E8V5</accession>
<evidence type="ECO:0000313" key="1">
    <source>
        <dbReference type="EMBL" id="MFD2277728.1"/>
    </source>
</evidence>
<dbReference type="EMBL" id="JBHUJC010000044">
    <property type="protein sequence ID" value="MFD2277728.1"/>
    <property type="molecule type" value="Genomic_DNA"/>
</dbReference>
<comment type="caution">
    <text evidence="1">The sequence shown here is derived from an EMBL/GenBank/DDBJ whole genome shotgun (WGS) entry which is preliminary data.</text>
</comment>
<dbReference type="Proteomes" id="UP001597297">
    <property type="component" value="Unassembled WGS sequence"/>
</dbReference>
<proteinExistence type="predicted"/>